<dbReference type="AlphaFoldDB" id="A0A1H0URF3"/>
<keyword evidence="1" id="KW-1133">Transmembrane helix</keyword>
<proteinExistence type="predicted"/>
<protein>
    <submittedName>
        <fullName evidence="2">Uncharacterized protein</fullName>
    </submittedName>
</protein>
<feature type="transmembrane region" description="Helical" evidence="1">
    <location>
        <begin position="14"/>
        <end position="35"/>
    </location>
</feature>
<feature type="transmembrane region" description="Helical" evidence="1">
    <location>
        <begin position="41"/>
        <end position="64"/>
    </location>
</feature>
<evidence type="ECO:0000256" key="1">
    <source>
        <dbReference type="SAM" id="Phobius"/>
    </source>
</evidence>
<accession>A0A1H0URF3</accession>
<reference evidence="3" key="1">
    <citation type="submission" date="2016-10" db="EMBL/GenBank/DDBJ databases">
        <authorList>
            <person name="Varghese N."/>
            <person name="Submissions S."/>
        </authorList>
    </citation>
    <scope>NUCLEOTIDE SEQUENCE [LARGE SCALE GENOMIC DNA]</scope>
    <source>
        <strain evidence="3">DSM 46732</strain>
    </source>
</reference>
<feature type="transmembrane region" description="Helical" evidence="1">
    <location>
        <begin position="106"/>
        <end position="127"/>
    </location>
</feature>
<dbReference type="RefSeq" id="WP_092601749.1">
    <property type="nucleotide sequence ID" value="NZ_FNJR01000007.1"/>
</dbReference>
<evidence type="ECO:0000313" key="3">
    <source>
        <dbReference type="Proteomes" id="UP000199497"/>
    </source>
</evidence>
<feature type="transmembrane region" description="Helical" evidence="1">
    <location>
        <begin position="71"/>
        <end position="94"/>
    </location>
</feature>
<keyword evidence="1" id="KW-0812">Transmembrane</keyword>
<keyword evidence="3" id="KW-1185">Reference proteome</keyword>
<sequence length="129" mass="13223">MNPSNRAGRVTAEVLRVLVATGLLLSAVVHLELWAQGVREVAVIGPLFLLNAVAGLVLAMVLLGWKHWLPVLGAVAFGVLTLAAFFVAVTIGLFGSEEVATGVPQLLAGVAEAVVVLAALPLLVLGARG</sequence>
<name>A0A1H0URF3_9ACTN</name>
<dbReference type="Proteomes" id="UP000199497">
    <property type="component" value="Unassembled WGS sequence"/>
</dbReference>
<keyword evidence="1" id="KW-0472">Membrane</keyword>
<organism evidence="2 3">
    <name type="scientific">Actinopolyspora xinjiangensis</name>
    <dbReference type="NCBI Taxonomy" id="405564"/>
    <lineage>
        <taxon>Bacteria</taxon>
        <taxon>Bacillati</taxon>
        <taxon>Actinomycetota</taxon>
        <taxon>Actinomycetes</taxon>
        <taxon>Actinopolysporales</taxon>
        <taxon>Actinopolysporaceae</taxon>
        <taxon>Actinopolyspora</taxon>
    </lineage>
</organism>
<evidence type="ECO:0000313" key="2">
    <source>
        <dbReference type="EMBL" id="SDP68386.1"/>
    </source>
</evidence>
<dbReference type="EMBL" id="FNJR01000007">
    <property type="protein sequence ID" value="SDP68386.1"/>
    <property type="molecule type" value="Genomic_DNA"/>
</dbReference>
<gene>
    <name evidence="2" type="ORF">SAMN04487905_10780</name>
</gene>
<dbReference type="OrthoDB" id="4325786at2"/>